<comment type="caution">
    <text evidence="13">The sequence shown here is derived from an EMBL/GenBank/DDBJ whole genome shotgun (WGS) entry which is preliminary data.</text>
</comment>
<keyword evidence="6" id="KW-0732">Signal</keyword>
<dbReference type="OrthoDB" id="9760333at2"/>
<dbReference type="PATRIC" id="fig|1187852.3.peg.774"/>
<dbReference type="EMBL" id="LABZ01000123">
    <property type="protein sequence ID" value="KMO38357.1"/>
    <property type="molecule type" value="Genomic_DNA"/>
</dbReference>
<dbReference type="GO" id="GO:0015344">
    <property type="term" value="F:siderophore uptake transmembrane transporter activity"/>
    <property type="evidence" value="ECO:0007669"/>
    <property type="project" value="TreeGrafter"/>
</dbReference>
<dbReference type="InterPro" id="IPR039426">
    <property type="entry name" value="TonB-dep_rcpt-like"/>
</dbReference>
<keyword evidence="11" id="KW-0998">Cell outer membrane</keyword>
<keyword evidence="7" id="KW-0408">Iron</keyword>
<keyword evidence="10" id="KW-0472">Membrane</keyword>
<evidence type="ECO:0000256" key="8">
    <source>
        <dbReference type="ARBA" id="ARBA00023065"/>
    </source>
</evidence>
<name>A0A0J6SXN6_9HYPH</name>
<dbReference type="RefSeq" id="WP_048452162.1">
    <property type="nucleotide sequence ID" value="NZ_LABZ01000123.1"/>
</dbReference>
<keyword evidence="9" id="KW-0798">TonB box</keyword>
<keyword evidence="4" id="KW-0410">Iron transport</keyword>
<evidence type="ECO:0000256" key="11">
    <source>
        <dbReference type="ARBA" id="ARBA00023237"/>
    </source>
</evidence>
<evidence type="ECO:0000256" key="1">
    <source>
        <dbReference type="ARBA" id="ARBA00004571"/>
    </source>
</evidence>
<keyword evidence="3" id="KW-1134">Transmembrane beta strand</keyword>
<evidence type="ECO:0000256" key="2">
    <source>
        <dbReference type="ARBA" id="ARBA00022448"/>
    </source>
</evidence>
<proteinExistence type="predicted"/>
<accession>A0A0J6SXN6</accession>
<evidence type="ECO:0000256" key="4">
    <source>
        <dbReference type="ARBA" id="ARBA00022496"/>
    </source>
</evidence>
<dbReference type="Pfam" id="PF00593">
    <property type="entry name" value="TonB_dep_Rec_b-barrel"/>
    <property type="match status" value="1"/>
</dbReference>
<gene>
    <name evidence="13" type="ORF">VQ03_17465</name>
</gene>
<dbReference type="Gene3D" id="2.40.170.20">
    <property type="entry name" value="TonB-dependent receptor, beta-barrel domain"/>
    <property type="match status" value="1"/>
</dbReference>
<dbReference type="InterPro" id="IPR000531">
    <property type="entry name" value="Beta-barrel_TonB"/>
</dbReference>
<evidence type="ECO:0000313" key="14">
    <source>
        <dbReference type="Proteomes" id="UP000036449"/>
    </source>
</evidence>
<keyword evidence="8" id="KW-0406">Ion transport</keyword>
<evidence type="ECO:0000256" key="10">
    <source>
        <dbReference type="ARBA" id="ARBA00023136"/>
    </source>
</evidence>
<evidence type="ECO:0000313" key="13">
    <source>
        <dbReference type="EMBL" id="KMO38357.1"/>
    </source>
</evidence>
<feature type="domain" description="TonB-dependent receptor-like beta-barrel" evidence="12">
    <location>
        <begin position="8"/>
        <end position="83"/>
    </location>
</feature>
<dbReference type="Proteomes" id="UP000036449">
    <property type="component" value="Unassembled WGS sequence"/>
</dbReference>
<dbReference type="InterPro" id="IPR036942">
    <property type="entry name" value="Beta-barrel_TonB_sf"/>
</dbReference>
<reference evidence="13 14" key="1">
    <citation type="submission" date="2015-03" db="EMBL/GenBank/DDBJ databases">
        <title>Genome sequencing of Methylobacterium tarhaniae DSM 25844.</title>
        <authorList>
            <person name="Chaudhry V."/>
            <person name="Patil P.B."/>
        </authorList>
    </citation>
    <scope>NUCLEOTIDE SEQUENCE [LARGE SCALE GENOMIC DNA]</scope>
    <source>
        <strain evidence="13 14">DSM 25844</strain>
    </source>
</reference>
<comment type="subcellular location">
    <subcellularLocation>
        <location evidence="1">Cell outer membrane</location>
        <topology evidence="1">Multi-pass membrane protein</topology>
    </subcellularLocation>
</comment>
<dbReference type="PANTHER" id="PTHR32552">
    <property type="entry name" value="FERRICHROME IRON RECEPTOR-RELATED"/>
    <property type="match status" value="1"/>
</dbReference>
<evidence type="ECO:0000256" key="5">
    <source>
        <dbReference type="ARBA" id="ARBA00022692"/>
    </source>
</evidence>
<keyword evidence="5" id="KW-0812">Transmembrane</keyword>
<evidence type="ECO:0000256" key="6">
    <source>
        <dbReference type="ARBA" id="ARBA00022729"/>
    </source>
</evidence>
<evidence type="ECO:0000256" key="7">
    <source>
        <dbReference type="ARBA" id="ARBA00023004"/>
    </source>
</evidence>
<evidence type="ECO:0000256" key="3">
    <source>
        <dbReference type="ARBA" id="ARBA00022452"/>
    </source>
</evidence>
<dbReference type="AlphaFoldDB" id="A0A0J6SXN6"/>
<dbReference type="SUPFAM" id="SSF56935">
    <property type="entry name" value="Porins"/>
    <property type="match status" value="1"/>
</dbReference>
<dbReference type="PANTHER" id="PTHR32552:SF68">
    <property type="entry name" value="FERRICHROME OUTER MEMBRANE TRANSPORTER_PHAGE RECEPTOR"/>
    <property type="match status" value="1"/>
</dbReference>
<sequence length="86" mass="9152">MPASLPAAVYAQDRVEIGQHLQLIGGVRYDPFDFASTDRRSLATGARTDNLVSPRIGAVLKPWDTLSAYASYSVSYLPPAGDSAPA</sequence>
<organism evidence="13 14">
    <name type="scientific">Methylobacterium tarhaniae</name>
    <dbReference type="NCBI Taxonomy" id="1187852"/>
    <lineage>
        <taxon>Bacteria</taxon>
        <taxon>Pseudomonadati</taxon>
        <taxon>Pseudomonadota</taxon>
        <taxon>Alphaproteobacteria</taxon>
        <taxon>Hyphomicrobiales</taxon>
        <taxon>Methylobacteriaceae</taxon>
        <taxon>Methylobacterium</taxon>
    </lineage>
</organism>
<evidence type="ECO:0000259" key="12">
    <source>
        <dbReference type="Pfam" id="PF00593"/>
    </source>
</evidence>
<dbReference type="GO" id="GO:0009279">
    <property type="term" value="C:cell outer membrane"/>
    <property type="evidence" value="ECO:0007669"/>
    <property type="project" value="UniProtKB-SubCell"/>
</dbReference>
<protein>
    <recommendedName>
        <fullName evidence="12">TonB-dependent receptor-like beta-barrel domain-containing protein</fullName>
    </recommendedName>
</protein>
<keyword evidence="2" id="KW-0813">Transport</keyword>
<keyword evidence="14" id="KW-1185">Reference proteome</keyword>
<evidence type="ECO:0000256" key="9">
    <source>
        <dbReference type="ARBA" id="ARBA00023077"/>
    </source>
</evidence>